<evidence type="ECO:0000313" key="1">
    <source>
        <dbReference type="EMBL" id="VEV98147.1"/>
    </source>
</evidence>
<dbReference type="EMBL" id="LR215729">
    <property type="protein sequence ID" value="VEV98147.1"/>
    <property type="molecule type" value="Genomic_DNA"/>
</dbReference>
<sequence>MVHSAIKMIAHNAMAARNFSIVNGAPGAVETIYCRVHYWHVTASNARGCKSCPNAI</sequence>
<gene>
    <name evidence="1" type="ORF">PMYSY11_3103</name>
</gene>
<reference evidence="1" key="1">
    <citation type="submission" date="2019-02" db="EMBL/GenBank/DDBJ databases">
        <authorList>
            <consortium name="Genoscope - CEA"/>
            <person name="William W."/>
        </authorList>
    </citation>
    <scope>NUCLEOTIDE SEQUENCE [LARGE SCALE GENOMIC DNA]</scope>
    <source>
        <strain evidence="1">YSy11</strain>
    </source>
</reference>
<proteinExistence type="predicted"/>
<name>A0A653E5X4_9PSED</name>
<protein>
    <submittedName>
        <fullName evidence="1">Uncharacterized protein</fullName>
    </submittedName>
</protein>
<dbReference type="AlphaFoldDB" id="A0A653E5X4"/>
<organism evidence="1">
    <name type="scientific">Pseudomonas marincola</name>
    <dbReference type="NCBI Taxonomy" id="437900"/>
    <lineage>
        <taxon>Bacteria</taxon>
        <taxon>Pseudomonadati</taxon>
        <taxon>Pseudomonadota</taxon>
        <taxon>Gammaproteobacteria</taxon>
        <taxon>Pseudomonadales</taxon>
        <taxon>Pseudomonadaceae</taxon>
        <taxon>Pseudomonas</taxon>
    </lineage>
</organism>
<accession>A0A653E5X4</accession>